<protein>
    <recommendedName>
        <fullName evidence="4">VWFA domain-containing protein</fullName>
    </recommendedName>
</protein>
<feature type="transmembrane region" description="Helical" evidence="3">
    <location>
        <begin position="67"/>
        <end position="86"/>
    </location>
</feature>
<dbReference type="InterPro" id="IPR019734">
    <property type="entry name" value="TPR_rpt"/>
</dbReference>
<accession>A0A142JJI9</accession>
<proteinExistence type="predicted"/>
<evidence type="ECO:0000256" key="3">
    <source>
        <dbReference type="SAM" id="Phobius"/>
    </source>
</evidence>
<evidence type="ECO:0000313" key="6">
    <source>
        <dbReference type="Proteomes" id="UP000075238"/>
    </source>
</evidence>
<keyword evidence="3" id="KW-1133">Transmembrane helix</keyword>
<organism evidence="5 6">
    <name type="scientific">Cupriavidus nantongensis</name>
    <dbReference type="NCBI Taxonomy" id="1796606"/>
    <lineage>
        <taxon>Bacteria</taxon>
        <taxon>Pseudomonadati</taxon>
        <taxon>Pseudomonadota</taxon>
        <taxon>Betaproteobacteria</taxon>
        <taxon>Burkholderiales</taxon>
        <taxon>Burkholderiaceae</taxon>
        <taxon>Cupriavidus</taxon>
    </lineage>
</organism>
<dbReference type="PANTHER" id="PTHR22550">
    <property type="entry name" value="SPORE GERMINATION PROTEIN"/>
    <property type="match status" value="1"/>
</dbReference>
<dbReference type="EMBL" id="CP014844">
    <property type="protein sequence ID" value="AMR78251.1"/>
    <property type="molecule type" value="Genomic_DNA"/>
</dbReference>
<evidence type="ECO:0000259" key="4">
    <source>
        <dbReference type="SMART" id="SM00327"/>
    </source>
</evidence>
<dbReference type="InterPro" id="IPR002035">
    <property type="entry name" value="VWF_A"/>
</dbReference>
<sequence>MPAWLDPLAHFHFLRPWWLLGLVPAALLVWAVRRRGDVRRRWRDAIAPHLLDALMLGERRRLALRPVHLTALLLALGAVALAGPSWRQERPPFLDDKAPLAIAVDLSPSMDAVDVTPTRLERAKLKIKALLARRDGGRTAIYAYAGSAHLVLPLTDDASLLQTFADALQTRIMPVPGRDMAQALRVIDADLKREPVPGTILFLTDGVDPAAAAAFRAQAGSGRSQPVVLALGTEQGGPLRNAAGGFVEQDGARVFARLDVKALERFGDDSGVPVATFTPDSDDDVAWVQRHVQSHLEQMQAGDRTRWKDEGWWLVPPLALLAVLWFRKGWTVRWSAGVLLALALGAPPEARAQASAPATQASAVRPWRFVDLWLTHDQQGRRAFEQGDFARAATLFDDPMWRGIAQYRAGQYAQAVQSFARVDSAQADYNQGNALARQGQYRQAAARYRQALKRQPQWPEAAANLALMEKLLAQQMPQEKPDPDDGEEPPDLPPDQVKYDAAKPSAPGGKSLQVVLTQDAEMWMRAIQTTPTDLLQRKFALQHGQAAPAQGAR</sequence>
<dbReference type="Gene3D" id="3.40.50.410">
    <property type="entry name" value="von Willebrand factor, type A domain"/>
    <property type="match status" value="1"/>
</dbReference>
<evidence type="ECO:0000256" key="2">
    <source>
        <dbReference type="SAM" id="MobiDB-lite"/>
    </source>
</evidence>
<dbReference type="PROSITE" id="PS50005">
    <property type="entry name" value="TPR"/>
    <property type="match status" value="1"/>
</dbReference>
<dbReference type="PANTHER" id="PTHR22550:SF14">
    <property type="entry name" value="VWFA DOMAIN-CONTAINING PROTEIN"/>
    <property type="match status" value="1"/>
</dbReference>
<dbReference type="InterPro" id="IPR011990">
    <property type="entry name" value="TPR-like_helical_dom_sf"/>
</dbReference>
<keyword evidence="3" id="KW-0812">Transmembrane</keyword>
<dbReference type="KEGG" id="cnan:A2G96_11105"/>
<reference evidence="5 6" key="1">
    <citation type="submission" date="2016-03" db="EMBL/GenBank/DDBJ databases">
        <title>Complete genome sequence of a novel chlorpyrifos degrading bacterium, Cupriavidus nantongensis sp. X1.</title>
        <authorList>
            <person name="Fang L."/>
        </authorList>
    </citation>
    <scope>NUCLEOTIDE SEQUENCE [LARGE SCALE GENOMIC DNA]</scope>
    <source>
        <strain evidence="5 6">X1</strain>
    </source>
</reference>
<feature type="region of interest" description="Disordered" evidence="2">
    <location>
        <begin position="476"/>
        <end position="513"/>
    </location>
</feature>
<dbReference type="AlphaFoldDB" id="A0A142JJI9"/>
<dbReference type="SUPFAM" id="SSF53300">
    <property type="entry name" value="vWA-like"/>
    <property type="match status" value="1"/>
</dbReference>
<keyword evidence="3" id="KW-0472">Membrane</keyword>
<keyword evidence="6" id="KW-1185">Reference proteome</keyword>
<dbReference type="InterPro" id="IPR050768">
    <property type="entry name" value="UPF0353/GerABKA_families"/>
</dbReference>
<keyword evidence="1" id="KW-0802">TPR repeat</keyword>
<dbReference type="SUPFAM" id="SSF48452">
    <property type="entry name" value="TPR-like"/>
    <property type="match status" value="1"/>
</dbReference>
<dbReference type="Proteomes" id="UP000075238">
    <property type="component" value="Chromosome 1"/>
</dbReference>
<evidence type="ECO:0000313" key="5">
    <source>
        <dbReference type="EMBL" id="AMR78251.1"/>
    </source>
</evidence>
<dbReference type="SMART" id="SM00327">
    <property type="entry name" value="VWA"/>
    <property type="match status" value="1"/>
</dbReference>
<feature type="repeat" description="TPR" evidence="1">
    <location>
        <begin position="425"/>
        <end position="458"/>
    </location>
</feature>
<gene>
    <name evidence="5" type="ORF">A2G96_11105</name>
</gene>
<feature type="domain" description="VWFA" evidence="4">
    <location>
        <begin position="97"/>
        <end position="275"/>
    </location>
</feature>
<evidence type="ECO:0000256" key="1">
    <source>
        <dbReference type="PROSITE-ProRule" id="PRU00339"/>
    </source>
</evidence>
<dbReference type="Pfam" id="PF13519">
    <property type="entry name" value="VWA_2"/>
    <property type="match status" value="1"/>
</dbReference>
<dbReference type="InterPro" id="IPR036465">
    <property type="entry name" value="vWFA_dom_sf"/>
</dbReference>
<dbReference type="RefSeq" id="WP_062799269.1">
    <property type="nucleotide sequence ID" value="NZ_CP014844.1"/>
</dbReference>
<feature type="transmembrane region" description="Helical" evidence="3">
    <location>
        <begin position="16"/>
        <end position="33"/>
    </location>
</feature>
<dbReference type="OrthoDB" id="9807628at2"/>
<name>A0A142JJI9_9BURK</name>
<dbReference type="STRING" id="1796606.A2G96_11105"/>
<dbReference type="Gene3D" id="1.25.40.10">
    <property type="entry name" value="Tetratricopeptide repeat domain"/>
    <property type="match status" value="1"/>
</dbReference>